<dbReference type="AlphaFoldDB" id="A0A6J7ZTY3"/>
<dbReference type="EMBL" id="CACVKT020000002">
    <property type="protein sequence ID" value="CAC5355048.1"/>
    <property type="molecule type" value="Genomic_DNA"/>
</dbReference>
<feature type="region of interest" description="Disordered" evidence="1">
    <location>
        <begin position="19"/>
        <end position="55"/>
    </location>
</feature>
<gene>
    <name evidence="2" type="ORF">MCOR_62</name>
</gene>
<keyword evidence="3" id="KW-1185">Reference proteome</keyword>
<proteinExistence type="predicted"/>
<dbReference type="Proteomes" id="UP000507470">
    <property type="component" value="Unassembled WGS sequence"/>
</dbReference>
<accession>A0A6J7ZTY3</accession>
<feature type="compositionally biased region" description="Polar residues" evidence="1">
    <location>
        <begin position="42"/>
        <end position="53"/>
    </location>
</feature>
<dbReference type="OrthoDB" id="6175873at2759"/>
<protein>
    <submittedName>
        <fullName evidence="2">Uncharacterized protein</fullName>
    </submittedName>
</protein>
<reference evidence="2 3" key="1">
    <citation type="submission" date="2020-06" db="EMBL/GenBank/DDBJ databases">
        <authorList>
            <person name="Li R."/>
            <person name="Bekaert M."/>
        </authorList>
    </citation>
    <scope>NUCLEOTIDE SEQUENCE [LARGE SCALE GENOMIC DNA]</scope>
    <source>
        <strain evidence="3">wild</strain>
    </source>
</reference>
<evidence type="ECO:0000313" key="3">
    <source>
        <dbReference type="Proteomes" id="UP000507470"/>
    </source>
</evidence>
<organism evidence="2 3">
    <name type="scientific">Mytilus coruscus</name>
    <name type="common">Sea mussel</name>
    <dbReference type="NCBI Taxonomy" id="42192"/>
    <lineage>
        <taxon>Eukaryota</taxon>
        <taxon>Metazoa</taxon>
        <taxon>Spiralia</taxon>
        <taxon>Lophotrochozoa</taxon>
        <taxon>Mollusca</taxon>
        <taxon>Bivalvia</taxon>
        <taxon>Autobranchia</taxon>
        <taxon>Pteriomorphia</taxon>
        <taxon>Mytilida</taxon>
        <taxon>Mytiloidea</taxon>
        <taxon>Mytilidae</taxon>
        <taxon>Mytilinae</taxon>
        <taxon>Mytilus</taxon>
    </lineage>
</organism>
<evidence type="ECO:0000256" key="1">
    <source>
        <dbReference type="SAM" id="MobiDB-lite"/>
    </source>
</evidence>
<feature type="compositionally biased region" description="Basic and acidic residues" evidence="1">
    <location>
        <begin position="23"/>
        <end position="41"/>
    </location>
</feature>
<sequence length="251" mass="29832">MVYKLKARNNELEKTVKSLYHKSNNEDNTTKRNDETQDSSRPDSNSTRNNNDGLVNAITGKVSGYILRKVDKEIEHLIRLEENVNNTPAETYHYGYYDYPFSTPNHSQHDVYYSNQQQSYHYPYYQHDNWSYNHHYYPDWYDYQEYSNSSNLITVQLEQETGNIDKGRNQSQQENERINVHKLKTTKNLPHVHNIQTTRHSETPQYGFTGLNKSNAPLVEGQPIYYREQSKNHKTNSKHFLYQKSLRQPPF</sequence>
<name>A0A6J7ZTY3_MYTCO</name>
<evidence type="ECO:0000313" key="2">
    <source>
        <dbReference type="EMBL" id="CAC5355048.1"/>
    </source>
</evidence>